<dbReference type="InterPro" id="IPR036866">
    <property type="entry name" value="RibonucZ/Hydroxyglut_hydro"/>
</dbReference>
<evidence type="ECO:0000259" key="1">
    <source>
        <dbReference type="SMART" id="SM00849"/>
    </source>
</evidence>
<dbReference type="EMBL" id="JAWDKD010000018">
    <property type="protein sequence ID" value="MDV0447099.1"/>
    <property type="molecule type" value="Genomic_DNA"/>
</dbReference>
<dbReference type="PANTHER" id="PTHR42951">
    <property type="entry name" value="METALLO-BETA-LACTAMASE DOMAIN-CONTAINING"/>
    <property type="match status" value="1"/>
</dbReference>
<protein>
    <submittedName>
        <fullName evidence="2">Hydroxyacylglutathione hydrolase</fullName>
        <ecNumber evidence="2">3.1.2.6</ecNumber>
    </submittedName>
</protein>
<feature type="domain" description="Metallo-beta-lactamase" evidence="1">
    <location>
        <begin position="32"/>
        <end position="215"/>
    </location>
</feature>
<sequence length="311" mass="36002">MENEKANNIKEIAQGLYRLKVTFNVTESIERFVYLYIITGRQTHLIDTGTSGADKQIAEFLTASGKSIFDVRNILITHSHPDHIGSLRKIKDVSGSLVYASEPEKLWIEDIDTQFEERPIPNFYKLLNESTEIDVIVKDKDVLPLEKEVNIQVLDTKGHSKGHVSYYWTEQKMLFTGDSIPVEGQIPIYVSVKDSIESLKKMLELENVDYFLSAWDDVYDSETGKKHIQKAIDNLTELDTTVKTITDNYLVDRKLDESKAEESMDEFERQMLTDYELNEIFERVCEALKMENMLDNPLFRNSIYSNIKDYL</sequence>
<dbReference type="Pfam" id="PF00753">
    <property type="entry name" value="Lactamase_B"/>
    <property type="match status" value="1"/>
</dbReference>
<gene>
    <name evidence="2" type="primary">gloB</name>
    <name evidence="2" type="ORF">MsAg5_09730</name>
</gene>
<evidence type="ECO:0000313" key="2">
    <source>
        <dbReference type="EMBL" id="MDV0447099.1"/>
    </source>
</evidence>
<dbReference type="InterPro" id="IPR001279">
    <property type="entry name" value="Metallo-B-lactamas"/>
</dbReference>
<dbReference type="PANTHER" id="PTHR42951:SF17">
    <property type="entry name" value="METALLO-BETA-LACTAMASE DOMAIN-CONTAINING PROTEIN"/>
    <property type="match status" value="1"/>
</dbReference>
<organism evidence="2 3">
    <name type="scientific">Methanolapillus africanus</name>
    <dbReference type="NCBI Taxonomy" id="3028297"/>
    <lineage>
        <taxon>Archaea</taxon>
        <taxon>Methanobacteriati</taxon>
        <taxon>Methanobacteriota</taxon>
        <taxon>Stenosarchaea group</taxon>
        <taxon>Methanomicrobia</taxon>
        <taxon>Methanosarcinales</taxon>
        <taxon>Methanosarcinaceae</taxon>
        <taxon>Methanolapillus</taxon>
    </lineage>
</organism>
<evidence type="ECO:0000313" key="3">
    <source>
        <dbReference type="Proteomes" id="UP001271789"/>
    </source>
</evidence>
<dbReference type="EC" id="3.1.2.6" evidence="2"/>
<dbReference type="InterPro" id="IPR050855">
    <property type="entry name" value="NDM-1-like"/>
</dbReference>
<keyword evidence="3" id="KW-1185">Reference proteome</keyword>
<dbReference type="SMART" id="SM00849">
    <property type="entry name" value="Lactamase_B"/>
    <property type="match status" value="1"/>
</dbReference>
<dbReference type="RefSeq" id="WP_338099517.1">
    <property type="nucleotide sequence ID" value="NZ_JAWDKD010000018.1"/>
</dbReference>
<dbReference type="SUPFAM" id="SSF56281">
    <property type="entry name" value="Metallo-hydrolase/oxidoreductase"/>
    <property type="match status" value="1"/>
</dbReference>
<proteinExistence type="predicted"/>
<dbReference type="Gene3D" id="3.60.15.10">
    <property type="entry name" value="Ribonuclease Z/Hydroxyacylglutathione hydrolase-like"/>
    <property type="match status" value="1"/>
</dbReference>
<name>A0AAE4SDT5_9EURY</name>
<accession>A0AAE4SDT5</accession>
<reference evidence="2" key="1">
    <citation type="submission" date="2023-06" db="EMBL/GenBank/DDBJ databases">
        <title>Genome sequence of Methanosarcinaceae archaeon Ag5.</title>
        <authorList>
            <person name="Protasov E."/>
            <person name="Platt K."/>
            <person name="Poehlein A."/>
            <person name="Daniel R."/>
            <person name="Brune A."/>
        </authorList>
    </citation>
    <scope>NUCLEOTIDE SEQUENCE</scope>
    <source>
        <strain evidence="2">Ag5</strain>
    </source>
</reference>
<dbReference type="Proteomes" id="UP001271789">
    <property type="component" value="Unassembled WGS sequence"/>
</dbReference>
<dbReference type="GO" id="GO:0004416">
    <property type="term" value="F:hydroxyacylglutathione hydrolase activity"/>
    <property type="evidence" value="ECO:0007669"/>
    <property type="project" value="UniProtKB-EC"/>
</dbReference>
<keyword evidence="2" id="KW-0378">Hydrolase</keyword>
<comment type="caution">
    <text evidence="2">The sequence shown here is derived from an EMBL/GenBank/DDBJ whole genome shotgun (WGS) entry which is preliminary data.</text>
</comment>
<dbReference type="AlphaFoldDB" id="A0AAE4SDT5"/>